<dbReference type="PANTHER" id="PTHR38471">
    <property type="entry name" value="FOUR HELIX BUNDLE PROTEIN"/>
    <property type="match status" value="1"/>
</dbReference>
<name>A0ABW5JH66_9BACT</name>
<sequence length="135" mass="16128">MIFSEWERTVPIEFKEDVVWKMEAYRLSLFLSDAFWEDTNIILSEKRFSLADQLYCSIGSISANIIEGYSRKSKKEKARFYEISLGSAREAKDWYFKSRHIRSEKKSMSRIKVLTSIIKLLQKMISDQRWKSRHT</sequence>
<evidence type="ECO:0000313" key="2">
    <source>
        <dbReference type="Proteomes" id="UP001597460"/>
    </source>
</evidence>
<gene>
    <name evidence="1" type="ORF">ACFSVN_04075</name>
</gene>
<proteinExistence type="predicted"/>
<dbReference type="RefSeq" id="WP_390299000.1">
    <property type="nucleotide sequence ID" value="NZ_JBHULI010000005.1"/>
</dbReference>
<accession>A0ABW5JH66</accession>
<dbReference type="InterPro" id="IPR036583">
    <property type="entry name" value="23S_rRNA_IVS_sf"/>
</dbReference>
<organism evidence="1 2">
    <name type="scientific">Gracilimonas halophila</name>
    <dbReference type="NCBI Taxonomy" id="1834464"/>
    <lineage>
        <taxon>Bacteria</taxon>
        <taxon>Pseudomonadati</taxon>
        <taxon>Balneolota</taxon>
        <taxon>Balneolia</taxon>
        <taxon>Balneolales</taxon>
        <taxon>Balneolaceae</taxon>
        <taxon>Gracilimonas</taxon>
    </lineage>
</organism>
<comment type="caution">
    <text evidence="1">The sequence shown here is derived from an EMBL/GenBank/DDBJ whole genome shotgun (WGS) entry which is preliminary data.</text>
</comment>
<dbReference type="Pfam" id="PF05635">
    <property type="entry name" value="23S_rRNA_IVP"/>
    <property type="match status" value="1"/>
</dbReference>
<dbReference type="EMBL" id="JBHULI010000005">
    <property type="protein sequence ID" value="MFD2531616.1"/>
    <property type="molecule type" value="Genomic_DNA"/>
</dbReference>
<protein>
    <submittedName>
        <fullName evidence="1">Four helix bundle protein</fullName>
    </submittedName>
</protein>
<dbReference type="SUPFAM" id="SSF158446">
    <property type="entry name" value="IVS-encoded protein-like"/>
    <property type="match status" value="1"/>
</dbReference>
<dbReference type="InterPro" id="IPR012657">
    <property type="entry name" value="23S_rRNA-intervening_sequence"/>
</dbReference>
<reference evidence="2" key="1">
    <citation type="journal article" date="2019" name="Int. J. Syst. Evol. Microbiol.">
        <title>The Global Catalogue of Microorganisms (GCM) 10K type strain sequencing project: providing services to taxonomists for standard genome sequencing and annotation.</title>
        <authorList>
            <consortium name="The Broad Institute Genomics Platform"/>
            <consortium name="The Broad Institute Genome Sequencing Center for Infectious Disease"/>
            <person name="Wu L."/>
            <person name="Ma J."/>
        </authorList>
    </citation>
    <scope>NUCLEOTIDE SEQUENCE [LARGE SCALE GENOMIC DNA]</scope>
    <source>
        <strain evidence="2">KCTC 52042</strain>
    </source>
</reference>
<dbReference type="PANTHER" id="PTHR38471:SF2">
    <property type="entry name" value="FOUR HELIX BUNDLE PROTEIN"/>
    <property type="match status" value="1"/>
</dbReference>
<dbReference type="Gene3D" id="1.20.1440.60">
    <property type="entry name" value="23S rRNA-intervening sequence"/>
    <property type="match status" value="1"/>
</dbReference>
<keyword evidence="2" id="KW-1185">Reference proteome</keyword>
<dbReference type="NCBIfam" id="TIGR02436">
    <property type="entry name" value="four helix bundle protein"/>
    <property type="match status" value="1"/>
</dbReference>
<dbReference type="Proteomes" id="UP001597460">
    <property type="component" value="Unassembled WGS sequence"/>
</dbReference>
<evidence type="ECO:0000313" key="1">
    <source>
        <dbReference type="EMBL" id="MFD2531616.1"/>
    </source>
</evidence>